<gene>
    <name evidence="12" type="ordered locus">Xaut_2297</name>
</gene>
<keyword evidence="7" id="KW-0804">Transcription</keyword>
<dbReference type="Gene3D" id="3.40.50.300">
    <property type="entry name" value="P-loop containing nucleotide triphosphate hydrolases"/>
    <property type="match status" value="1"/>
</dbReference>
<evidence type="ECO:0000259" key="10">
    <source>
        <dbReference type="PROSITE" id="PS50045"/>
    </source>
</evidence>
<evidence type="ECO:0000313" key="13">
    <source>
        <dbReference type="Proteomes" id="UP000002417"/>
    </source>
</evidence>
<keyword evidence="1" id="KW-0547">Nucleotide-binding</keyword>
<protein>
    <submittedName>
        <fullName evidence="12">Two component, sigma54 specific, transcriptional regulator, Fis family</fullName>
    </submittedName>
</protein>
<dbReference type="PhylomeDB" id="A7IHP7"/>
<evidence type="ECO:0000256" key="9">
    <source>
        <dbReference type="SAM" id="MobiDB-lite"/>
    </source>
</evidence>
<dbReference type="InterPro" id="IPR001789">
    <property type="entry name" value="Sig_transdc_resp-reg_receiver"/>
</dbReference>
<keyword evidence="4" id="KW-0805">Transcription regulation</keyword>
<dbReference type="AlphaFoldDB" id="A7IHP7"/>
<dbReference type="Pfam" id="PF02954">
    <property type="entry name" value="HTH_8"/>
    <property type="match status" value="1"/>
</dbReference>
<feature type="region of interest" description="Disordered" evidence="9">
    <location>
        <begin position="141"/>
        <end position="160"/>
    </location>
</feature>
<dbReference type="SUPFAM" id="SSF52540">
    <property type="entry name" value="P-loop containing nucleoside triphosphate hydrolases"/>
    <property type="match status" value="1"/>
</dbReference>
<dbReference type="KEGG" id="xau:Xaut_2297"/>
<dbReference type="PROSITE" id="PS00688">
    <property type="entry name" value="SIGMA54_INTERACT_3"/>
    <property type="match status" value="1"/>
</dbReference>
<proteinExistence type="predicted"/>
<dbReference type="EMBL" id="CP000781">
    <property type="protein sequence ID" value="ABS67540.1"/>
    <property type="molecule type" value="Genomic_DNA"/>
</dbReference>
<dbReference type="InterPro" id="IPR003593">
    <property type="entry name" value="AAA+_ATPase"/>
</dbReference>
<feature type="domain" description="Sigma-54 factor interaction" evidence="10">
    <location>
        <begin position="165"/>
        <end position="384"/>
    </location>
</feature>
<dbReference type="STRING" id="78245.Xaut_2297"/>
<dbReference type="Pfam" id="PF25601">
    <property type="entry name" value="AAA_lid_14"/>
    <property type="match status" value="1"/>
</dbReference>
<dbReference type="eggNOG" id="COG2204">
    <property type="taxonomic scope" value="Bacteria"/>
</dbReference>
<dbReference type="GO" id="GO:0005524">
    <property type="term" value="F:ATP binding"/>
    <property type="evidence" value="ECO:0007669"/>
    <property type="project" value="UniProtKB-KW"/>
</dbReference>
<dbReference type="Proteomes" id="UP000002417">
    <property type="component" value="Chromosome"/>
</dbReference>
<dbReference type="Pfam" id="PF00158">
    <property type="entry name" value="Sigma54_activat"/>
    <property type="match status" value="1"/>
</dbReference>
<comment type="caution">
    <text evidence="8">Lacks conserved residue(s) required for the propagation of feature annotation.</text>
</comment>
<dbReference type="SMART" id="SM00382">
    <property type="entry name" value="AAA"/>
    <property type="match status" value="1"/>
</dbReference>
<dbReference type="PANTHER" id="PTHR32071">
    <property type="entry name" value="TRANSCRIPTIONAL REGULATORY PROTEIN"/>
    <property type="match status" value="1"/>
</dbReference>
<dbReference type="GO" id="GO:0043565">
    <property type="term" value="F:sequence-specific DNA binding"/>
    <property type="evidence" value="ECO:0007669"/>
    <property type="project" value="InterPro"/>
</dbReference>
<dbReference type="CDD" id="cd00009">
    <property type="entry name" value="AAA"/>
    <property type="match status" value="1"/>
</dbReference>
<dbReference type="PROSITE" id="PS00676">
    <property type="entry name" value="SIGMA54_INTERACT_2"/>
    <property type="match status" value="1"/>
</dbReference>
<evidence type="ECO:0000256" key="2">
    <source>
        <dbReference type="ARBA" id="ARBA00022840"/>
    </source>
</evidence>
<dbReference type="InterPro" id="IPR058031">
    <property type="entry name" value="AAA_lid_NorR"/>
</dbReference>
<evidence type="ECO:0000256" key="7">
    <source>
        <dbReference type="ARBA" id="ARBA00023163"/>
    </source>
</evidence>
<evidence type="ECO:0000256" key="4">
    <source>
        <dbReference type="ARBA" id="ARBA00023015"/>
    </source>
</evidence>
<keyword evidence="5" id="KW-0238">DNA-binding</keyword>
<evidence type="ECO:0000256" key="5">
    <source>
        <dbReference type="ARBA" id="ARBA00023125"/>
    </source>
</evidence>
<keyword evidence="3" id="KW-0902">Two-component regulatory system</keyword>
<evidence type="ECO:0000256" key="8">
    <source>
        <dbReference type="PROSITE-ProRule" id="PRU00169"/>
    </source>
</evidence>
<dbReference type="SUPFAM" id="SSF52172">
    <property type="entry name" value="CheY-like"/>
    <property type="match status" value="1"/>
</dbReference>
<dbReference type="PROSITE" id="PS50110">
    <property type="entry name" value="RESPONSE_REGULATORY"/>
    <property type="match status" value="1"/>
</dbReference>
<evidence type="ECO:0000259" key="11">
    <source>
        <dbReference type="PROSITE" id="PS50110"/>
    </source>
</evidence>
<dbReference type="PANTHER" id="PTHR32071:SF117">
    <property type="entry name" value="PTS-DEPENDENT DIHYDROXYACETONE KINASE OPERON REGULATORY PROTEIN-RELATED"/>
    <property type="match status" value="1"/>
</dbReference>
<dbReference type="InterPro" id="IPR002078">
    <property type="entry name" value="Sigma_54_int"/>
</dbReference>
<sequence>MAIGSSCHNILPRTDAMIVNPSALQTDRRTCVLVCDPESDVRTMMRAAFARRDALHVLEAEDLAAALPLAPRCASILLAADHPEEATRRLRAAGFGGTLVVALAHGASVGDAVGAMRAGADDVVIKPIGPEDVVDRLLASTPARRPERRRRDRPQLPRNGDFCGFLGRSPAMQAVYEQIERLAASRAPVFVTGESGTGKGLAAAALHVASTRQEGPFNALNCAAIPASYLEQAVFGLTGPGAIERAHGGTLLIEEVSELNSATQSKLLHFLEKGRFRRAGETDERTSDVRLICATVRDPLEDVRVGRLREDLFYRLNVLTLALPPLRERDDDVILLAEAFLARFAGEEGRPISRLGPGAAEVLRARSFPGNVRELQNLMRRAVILGDGGLLGPELFEETEPAQPEEAPRTQLAAMLIDAAQGGTFGRVEPFAVVERRVIEAAIAAFDGNIPLAAAALDLSPSTLYRKKLAWQDRRRLS</sequence>
<keyword evidence="2" id="KW-0067">ATP-binding</keyword>
<dbReference type="InterPro" id="IPR025943">
    <property type="entry name" value="Sigma_54_int_dom_ATP-bd_2"/>
</dbReference>
<keyword evidence="13" id="KW-1185">Reference proteome</keyword>
<reference evidence="12 13" key="1">
    <citation type="submission" date="2007-07" db="EMBL/GenBank/DDBJ databases">
        <title>Complete sequence of chromosome of Xanthobacter autotrophicus Py2.</title>
        <authorList>
            <consortium name="US DOE Joint Genome Institute"/>
            <person name="Copeland A."/>
            <person name="Lucas S."/>
            <person name="Lapidus A."/>
            <person name="Barry K."/>
            <person name="Glavina del Rio T."/>
            <person name="Hammon N."/>
            <person name="Israni S."/>
            <person name="Dalin E."/>
            <person name="Tice H."/>
            <person name="Pitluck S."/>
            <person name="Sims D."/>
            <person name="Brettin T."/>
            <person name="Bruce D."/>
            <person name="Detter J.C."/>
            <person name="Han C."/>
            <person name="Tapia R."/>
            <person name="Brainard J."/>
            <person name="Schmutz J."/>
            <person name="Larimer F."/>
            <person name="Land M."/>
            <person name="Hauser L."/>
            <person name="Kyrpides N."/>
            <person name="Kim E."/>
            <person name="Ensigns S.A."/>
            <person name="Richardson P."/>
        </authorList>
    </citation>
    <scope>NUCLEOTIDE SEQUENCE [LARGE SCALE GENOMIC DNA]</scope>
    <source>
        <strain evidence="13">ATCC BAA-1158 / Py2</strain>
    </source>
</reference>
<name>A7IHP7_XANP2</name>
<dbReference type="SUPFAM" id="SSF46689">
    <property type="entry name" value="Homeodomain-like"/>
    <property type="match status" value="1"/>
</dbReference>
<dbReference type="PROSITE" id="PS50045">
    <property type="entry name" value="SIGMA54_INTERACT_4"/>
    <property type="match status" value="1"/>
</dbReference>
<keyword evidence="6" id="KW-0010">Activator</keyword>
<dbReference type="InterPro" id="IPR011006">
    <property type="entry name" value="CheY-like_superfamily"/>
</dbReference>
<dbReference type="Gene3D" id="1.10.8.60">
    <property type="match status" value="1"/>
</dbReference>
<dbReference type="SMART" id="SM00448">
    <property type="entry name" value="REC"/>
    <property type="match status" value="1"/>
</dbReference>
<dbReference type="Gene3D" id="1.10.10.60">
    <property type="entry name" value="Homeodomain-like"/>
    <property type="match status" value="1"/>
</dbReference>
<organism evidence="12 13">
    <name type="scientific">Xanthobacter autotrophicus (strain ATCC BAA-1158 / Py2)</name>
    <dbReference type="NCBI Taxonomy" id="78245"/>
    <lineage>
        <taxon>Bacteria</taxon>
        <taxon>Pseudomonadati</taxon>
        <taxon>Pseudomonadota</taxon>
        <taxon>Alphaproteobacteria</taxon>
        <taxon>Hyphomicrobiales</taxon>
        <taxon>Xanthobacteraceae</taxon>
        <taxon>Xanthobacter</taxon>
    </lineage>
</organism>
<dbReference type="OrthoDB" id="9761019at2"/>
<dbReference type="HOGENOM" id="CLU_000445_0_6_5"/>
<dbReference type="GO" id="GO:0000160">
    <property type="term" value="P:phosphorelay signal transduction system"/>
    <property type="evidence" value="ECO:0007669"/>
    <property type="project" value="UniProtKB-KW"/>
</dbReference>
<evidence type="ECO:0000256" key="1">
    <source>
        <dbReference type="ARBA" id="ARBA00022741"/>
    </source>
</evidence>
<dbReference type="InterPro" id="IPR009057">
    <property type="entry name" value="Homeodomain-like_sf"/>
</dbReference>
<dbReference type="InterPro" id="IPR025944">
    <property type="entry name" value="Sigma_54_int_dom_CS"/>
</dbReference>
<evidence type="ECO:0000313" key="12">
    <source>
        <dbReference type="EMBL" id="ABS67540.1"/>
    </source>
</evidence>
<evidence type="ECO:0000256" key="3">
    <source>
        <dbReference type="ARBA" id="ARBA00023012"/>
    </source>
</evidence>
<evidence type="ECO:0000256" key="6">
    <source>
        <dbReference type="ARBA" id="ARBA00023159"/>
    </source>
</evidence>
<dbReference type="GO" id="GO:0006355">
    <property type="term" value="P:regulation of DNA-templated transcription"/>
    <property type="evidence" value="ECO:0007669"/>
    <property type="project" value="InterPro"/>
</dbReference>
<dbReference type="InterPro" id="IPR002197">
    <property type="entry name" value="HTH_Fis"/>
</dbReference>
<feature type="domain" description="Response regulatory" evidence="11">
    <location>
        <begin position="31"/>
        <end position="141"/>
    </location>
</feature>
<dbReference type="Gene3D" id="3.40.50.2300">
    <property type="match status" value="1"/>
</dbReference>
<dbReference type="InterPro" id="IPR027417">
    <property type="entry name" value="P-loop_NTPase"/>
</dbReference>
<accession>A7IHP7</accession>